<evidence type="ECO:0000256" key="2">
    <source>
        <dbReference type="ARBA" id="ARBA00007409"/>
    </source>
</evidence>
<evidence type="ECO:0000256" key="3">
    <source>
        <dbReference type="ARBA" id="ARBA00012203"/>
    </source>
</evidence>
<evidence type="ECO:0000256" key="5">
    <source>
        <dbReference type="ARBA" id="ARBA00022501"/>
    </source>
</evidence>
<keyword evidence="19" id="KW-0175">Coiled coil</keyword>
<keyword evidence="14" id="KW-0413">Isomerase</keyword>
<dbReference type="GO" id="GO:0012505">
    <property type="term" value="C:endomembrane system"/>
    <property type="evidence" value="ECO:0007669"/>
    <property type="project" value="UniProtKB-SubCell"/>
</dbReference>
<dbReference type="GO" id="GO:0050220">
    <property type="term" value="F:prostaglandin-E synthase activity"/>
    <property type="evidence" value="ECO:0007669"/>
    <property type="project" value="UniProtKB-EC"/>
</dbReference>
<feature type="signal peptide" evidence="20">
    <location>
        <begin position="1"/>
        <end position="19"/>
    </location>
</feature>
<feature type="chain" id="PRO_5008056749" description="Prostaglandin E synthase 2" evidence="20">
    <location>
        <begin position="20"/>
        <end position="318"/>
    </location>
</feature>
<feature type="domain" description="GST N-terminal" evidence="21">
    <location>
        <begin position="45"/>
        <end position="119"/>
    </location>
</feature>
<keyword evidence="7" id="KW-0643">Prostaglandin biosynthesis</keyword>
<dbReference type="Gene3D" id="1.20.1050.10">
    <property type="match status" value="1"/>
</dbReference>
<keyword evidence="6" id="KW-0444">Lipid biosynthesis</keyword>
<evidence type="ECO:0000256" key="15">
    <source>
        <dbReference type="ARBA" id="ARBA00023930"/>
    </source>
</evidence>
<dbReference type="Proteomes" id="UP000078046">
    <property type="component" value="Unassembled WGS sequence"/>
</dbReference>
<dbReference type="CDD" id="cd03197">
    <property type="entry name" value="GST_C_mPGES2"/>
    <property type="match status" value="1"/>
</dbReference>
<evidence type="ECO:0000313" key="22">
    <source>
        <dbReference type="EMBL" id="OAF65996.1"/>
    </source>
</evidence>
<keyword evidence="8" id="KW-0812">Transmembrane</keyword>
<dbReference type="Pfam" id="PF13417">
    <property type="entry name" value="GST_N_3"/>
    <property type="match status" value="1"/>
</dbReference>
<evidence type="ECO:0000256" key="6">
    <source>
        <dbReference type="ARBA" id="ARBA00022516"/>
    </source>
</evidence>
<dbReference type="SUPFAM" id="SSF47616">
    <property type="entry name" value="GST C-terminal domain-like"/>
    <property type="match status" value="1"/>
</dbReference>
<keyword evidence="13" id="KW-0275">Fatty acid biosynthesis</keyword>
<organism evidence="22 23">
    <name type="scientific">Intoshia linei</name>
    <dbReference type="NCBI Taxonomy" id="1819745"/>
    <lineage>
        <taxon>Eukaryota</taxon>
        <taxon>Metazoa</taxon>
        <taxon>Spiralia</taxon>
        <taxon>Lophotrochozoa</taxon>
        <taxon>Mesozoa</taxon>
        <taxon>Orthonectida</taxon>
        <taxon>Rhopaluridae</taxon>
        <taxon>Intoshia</taxon>
    </lineage>
</organism>
<keyword evidence="10" id="KW-1133">Transmembrane helix</keyword>
<dbReference type="EMBL" id="LWCA01001072">
    <property type="protein sequence ID" value="OAF65996.1"/>
    <property type="molecule type" value="Genomic_DNA"/>
</dbReference>
<sequence length="318" mass="37245">MTFLSRITLCVLTPIGVTARRSINHDFKSFSTKKKINKHDWNLTLYQFQNCPFCCKLRTYLDYNKLNYNVVEVNSITRKQLKVFGTRKVPLLLCNKEKDDSENKMILRDSSVIISVLESYLKNENTNLNQLNNNYKEVTNKVNGKDVKEFTNRYNLFNSNDEVLDNEEMTSQRRWRDWADNKLVHVISPNIYKTPKESLEAFRYFSKCGDWDTKFSSFEKNSMIYLGSMIMYVIGKRLSKKHNLKQDVSESLDDCIVEFTNELDKLNSKFIGGSKANLADLSIYGILSSMEGCKSFKTMMERNGRMQKWYTDIKSSIY</sequence>
<evidence type="ECO:0000256" key="1">
    <source>
        <dbReference type="ARBA" id="ARBA00004702"/>
    </source>
</evidence>
<comment type="catalytic activity">
    <reaction evidence="15">
        <text>prostaglandin H2 = (12S)-hydroxy-(5Z,8E,10E)-heptadecatrienoate + malonaldehyde</text>
        <dbReference type="Rhea" id="RHEA:48644"/>
        <dbReference type="ChEBI" id="CHEBI:57405"/>
        <dbReference type="ChEBI" id="CHEBI:90694"/>
        <dbReference type="ChEBI" id="CHEBI:566274"/>
    </reaction>
    <physiologicalReaction direction="left-to-right" evidence="15">
        <dbReference type="Rhea" id="RHEA:48645"/>
    </physiologicalReaction>
</comment>
<dbReference type="SFLD" id="SFLDG01203">
    <property type="entry name" value="Prostaglandin_E_synthase_like1"/>
    <property type="match status" value="1"/>
</dbReference>
<evidence type="ECO:0000256" key="10">
    <source>
        <dbReference type="ARBA" id="ARBA00022989"/>
    </source>
</evidence>
<comment type="pathway">
    <text evidence="1">Lipid metabolism; prostaglandin biosynthesis.</text>
</comment>
<evidence type="ECO:0000256" key="4">
    <source>
        <dbReference type="ARBA" id="ARBA00019474"/>
    </source>
</evidence>
<dbReference type="PANTHER" id="PTHR12782">
    <property type="entry name" value="MICROSOMAL PROSTAGLANDIN E SYNTHASE-2"/>
    <property type="match status" value="1"/>
</dbReference>
<evidence type="ECO:0000259" key="21">
    <source>
        <dbReference type="Pfam" id="PF13417"/>
    </source>
</evidence>
<evidence type="ECO:0000256" key="12">
    <source>
        <dbReference type="ARBA" id="ARBA00023136"/>
    </source>
</evidence>
<feature type="coiled-coil region" evidence="19">
    <location>
        <begin position="114"/>
        <end position="148"/>
    </location>
</feature>
<evidence type="ECO:0000256" key="14">
    <source>
        <dbReference type="ARBA" id="ARBA00023235"/>
    </source>
</evidence>
<dbReference type="InterPro" id="IPR004045">
    <property type="entry name" value="Glutathione_S-Trfase_N"/>
</dbReference>
<comment type="subcellular location">
    <subcellularLocation>
        <location evidence="18">Endomembrane system</location>
        <topology evidence="18">Single-pass membrane protein</topology>
    </subcellularLocation>
</comment>
<evidence type="ECO:0000256" key="20">
    <source>
        <dbReference type="SAM" id="SignalP"/>
    </source>
</evidence>
<dbReference type="InterPro" id="IPR040079">
    <property type="entry name" value="Glutathione_S-Trfase"/>
</dbReference>
<evidence type="ECO:0000256" key="19">
    <source>
        <dbReference type="SAM" id="Coils"/>
    </source>
</evidence>
<evidence type="ECO:0000256" key="18">
    <source>
        <dbReference type="ARBA" id="ARBA00037847"/>
    </source>
</evidence>
<accession>A0A177AVI4</accession>
<evidence type="ECO:0000256" key="9">
    <source>
        <dbReference type="ARBA" id="ARBA00022832"/>
    </source>
</evidence>
<keyword evidence="5" id="KW-0644">Prostaglandin metabolism</keyword>
<dbReference type="GO" id="GO:0005739">
    <property type="term" value="C:mitochondrion"/>
    <property type="evidence" value="ECO:0007669"/>
    <property type="project" value="TreeGrafter"/>
</dbReference>
<comment type="similarity">
    <text evidence="2">Belongs to the GST superfamily.</text>
</comment>
<evidence type="ECO:0000256" key="17">
    <source>
        <dbReference type="ARBA" id="ARBA00031041"/>
    </source>
</evidence>
<dbReference type="InterPro" id="IPR036282">
    <property type="entry name" value="Glutathione-S-Trfase_C_sf"/>
</dbReference>
<proteinExistence type="inferred from homology"/>
<dbReference type="OrthoDB" id="423541at2759"/>
<evidence type="ECO:0000256" key="7">
    <source>
        <dbReference type="ARBA" id="ARBA00022585"/>
    </source>
</evidence>
<evidence type="ECO:0000256" key="11">
    <source>
        <dbReference type="ARBA" id="ARBA00023098"/>
    </source>
</evidence>
<comment type="caution">
    <text evidence="22">The sequence shown here is derived from an EMBL/GenBank/DDBJ whole genome shotgun (WGS) entry which is preliminary data.</text>
</comment>
<dbReference type="EC" id="5.3.99.3" evidence="3"/>
<dbReference type="PANTHER" id="PTHR12782:SF5">
    <property type="entry name" value="PROSTAGLANDIN E SYNTHASE 2"/>
    <property type="match status" value="1"/>
</dbReference>
<name>A0A177AVI4_9BILA</name>
<dbReference type="InterPro" id="IPR034335">
    <property type="entry name" value="PGES2_C"/>
</dbReference>
<keyword evidence="23" id="KW-1185">Reference proteome</keyword>
<dbReference type="SFLD" id="SFLDG01182">
    <property type="entry name" value="Prostaglandin_E_synthase_like"/>
    <property type="match status" value="1"/>
</dbReference>
<evidence type="ECO:0000256" key="13">
    <source>
        <dbReference type="ARBA" id="ARBA00023160"/>
    </source>
</evidence>
<keyword evidence="11" id="KW-0443">Lipid metabolism</keyword>
<evidence type="ECO:0000256" key="8">
    <source>
        <dbReference type="ARBA" id="ARBA00022692"/>
    </source>
</evidence>
<dbReference type="InterPro" id="IPR036249">
    <property type="entry name" value="Thioredoxin-like_sf"/>
</dbReference>
<dbReference type="SFLD" id="SFLDS00019">
    <property type="entry name" value="Glutathione_Transferase_(cytos"/>
    <property type="match status" value="1"/>
</dbReference>
<dbReference type="GO" id="GO:0001516">
    <property type="term" value="P:prostaglandin biosynthetic process"/>
    <property type="evidence" value="ECO:0007669"/>
    <property type="project" value="UniProtKB-UniPathway"/>
</dbReference>
<dbReference type="SUPFAM" id="SSF52833">
    <property type="entry name" value="Thioredoxin-like"/>
    <property type="match status" value="1"/>
</dbReference>
<gene>
    <name evidence="22" type="ORF">A3Q56_06282</name>
</gene>
<comment type="catalytic activity">
    <reaction evidence="16">
        <text>prostaglandin H2 = prostaglandin E2</text>
        <dbReference type="Rhea" id="RHEA:12893"/>
        <dbReference type="ChEBI" id="CHEBI:57405"/>
        <dbReference type="ChEBI" id="CHEBI:606564"/>
        <dbReference type="EC" id="5.3.99.3"/>
    </reaction>
    <physiologicalReaction direction="left-to-right" evidence="16">
        <dbReference type="Rhea" id="RHEA:12894"/>
    </physiologicalReaction>
</comment>
<evidence type="ECO:0000313" key="23">
    <source>
        <dbReference type="Proteomes" id="UP000078046"/>
    </source>
</evidence>
<keyword evidence="9" id="KW-0276">Fatty acid metabolism</keyword>
<protein>
    <recommendedName>
        <fullName evidence="4">Prostaglandin E synthase 2</fullName>
        <ecNumber evidence="3">5.3.99.3</ecNumber>
    </recommendedName>
    <alternativeName>
        <fullName evidence="17">Microsomal prostaglandin E synthase 2</fullName>
    </alternativeName>
</protein>
<keyword evidence="12" id="KW-0472">Membrane</keyword>
<evidence type="ECO:0000256" key="16">
    <source>
        <dbReference type="ARBA" id="ARBA00023931"/>
    </source>
</evidence>
<dbReference type="Gene3D" id="3.40.30.10">
    <property type="entry name" value="Glutaredoxin"/>
    <property type="match status" value="1"/>
</dbReference>
<dbReference type="InterPro" id="IPR034334">
    <property type="entry name" value="PGES2"/>
</dbReference>
<dbReference type="AlphaFoldDB" id="A0A177AVI4"/>
<keyword evidence="20" id="KW-0732">Signal</keyword>
<dbReference type="UniPathway" id="UPA00662"/>
<reference evidence="22 23" key="1">
    <citation type="submission" date="2016-04" db="EMBL/GenBank/DDBJ databases">
        <title>The genome of Intoshia linei affirms orthonectids as highly simplified spiralians.</title>
        <authorList>
            <person name="Mikhailov K.V."/>
            <person name="Slusarev G.S."/>
            <person name="Nikitin M.A."/>
            <person name="Logacheva M.D."/>
            <person name="Penin A."/>
            <person name="Aleoshin V."/>
            <person name="Panchin Y.V."/>
        </authorList>
    </citation>
    <scope>NUCLEOTIDE SEQUENCE [LARGE SCALE GENOMIC DNA]</scope>
    <source>
        <strain evidence="22">Intl2013</strain>
        <tissue evidence="22">Whole animal</tissue>
    </source>
</reference>